<evidence type="ECO:0000256" key="1">
    <source>
        <dbReference type="SAM" id="Phobius"/>
    </source>
</evidence>
<comment type="caution">
    <text evidence="2">The sequence shown here is derived from an EMBL/GenBank/DDBJ whole genome shotgun (WGS) entry which is preliminary data.</text>
</comment>
<accession>A0ABT3JGU7</accession>
<keyword evidence="3" id="KW-1185">Reference proteome</keyword>
<dbReference type="Proteomes" id="UP001526246">
    <property type="component" value="Unassembled WGS sequence"/>
</dbReference>
<feature type="transmembrane region" description="Helical" evidence="1">
    <location>
        <begin position="6"/>
        <end position="26"/>
    </location>
</feature>
<dbReference type="RefSeq" id="WP_264883101.1">
    <property type="nucleotide sequence ID" value="NZ_JAPDOB010000002.1"/>
</dbReference>
<name>A0ABT3JGU7_9SPHN</name>
<feature type="transmembrane region" description="Helical" evidence="1">
    <location>
        <begin position="136"/>
        <end position="158"/>
    </location>
</feature>
<feature type="transmembrane region" description="Helical" evidence="1">
    <location>
        <begin position="165"/>
        <end position="185"/>
    </location>
</feature>
<keyword evidence="1" id="KW-0812">Transmembrane</keyword>
<feature type="transmembrane region" description="Helical" evidence="1">
    <location>
        <begin position="112"/>
        <end position="130"/>
    </location>
</feature>
<evidence type="ECO:0000313" key="3">
    <source>
        <dbReference type="Proteomes" id="UP001526246"/>
    </source>
</evidence>
<protein>
    <submittedName>
        <fullName evidence="2">Uncharacterized protein</fullName>
    </submittedName>
</protein>
<feature type="transmembrane region" description="Helical" evidence="1">
    <location>
        <begin position="71"/>
        <end position="92"/>
    </location>
</feature>
<proteinExistence type="predicted"/>
<evidence type="ECO:0000313" key="2">
    <source>
        <dbReference type="EMBL" id="MCW3798307.1"/>
    </source>
</evidence>
<keyword evidence="1" id="KW-0472">Membrane</keyword>
<gene>
    <name evidence="2" type="ORF">OMW55_10885</name>
</gene>
<organism evidence="2 3">
    <name type="scientific">Sphingomonas arvum</name>
    <dbReference type="NCBI Taxonomy" id="2992113"/>
    <lineage>
        <taxon>Bacteria</taxon>
        <taxon>Pseudomonadati</taxon>
        <taxon>Pseudomonadota</taxon>
        <taxon>Alphaproteobacteria</taxon>
        <taxon>Sphingomonadales</taxon>
        <taxon>Sphingomonadaceae</taxon>
        <taxon>Sphingomonas</taxon>
    </lineage>
</organism>
<keyword evidence="1" id="KW-1133">Transmembrane helix</keyword>
<sequence>MDFFNYVMVLASVIIGLAVTHLLQGVAKLIQDPDRPRLYWVHCTWIGLMFLNALFWWWWQFSLSRRPGWTFEFYLFVISFAVLLYLICAVLVPSTLRNYADYRAYYFSRRRWLFGLLLAFSLFDLLDSAFKGWSHLVGLGWLYFVSVLVRSVLMIVAMQSRSARFHGFVVLAFLADLGILIFRNFHMLH</sequence>
<dbReference type="EMBL" id="JAPDOB010000002">
    <property type="protein sequence ID" value="MCW3798307.1"/>
    <property type="molecule type" value="Genomic_DNA"/>
</dbReference>
<feature type="transmembrane region" description="Helical" evidence="1">
    <location>
        <begin position="38"/>
        <end position="59"/>
    </location>
</feature>
<reference evidence="2 3" key="1">
    <citation type="submission" date="2022-10" db="EMBL/GenBank/DDBJ databases">
        <title>Sphingomonas sp.</title>
        <authorList>
            <person name="Jin C."/>
        </authorList>
    </citation>
    <scope>NUCLEOTIDE SEQUENCE [LARGE SCALE GENOMIC DNA]</scope>
    <source>
        <strain evidence="2 3">BN140010</strain>
    </source>
</reference>